<evidence type="ECO:0008006" key="3">
    <source>
        <dbReference type="Google" id="ProtNLM"/>
    </source>
</evidence>
<dbReference type="RefSeq" id="WP_016314439.1">
    <property type="nucleotide sequence ID" value="NZ_CBCSKM010000044.1"/>
</dbReference>
<dbReference type="Proteomes" id="UP001292216">
    <property type="component" value="Unassembled WGS sequence"/>
</dbReference>
<protein>
    <recommendedName>
        <fullName evidence="3">Transposase</fullName>
    </recommendedName>
</protein>
<keyword evidence="2" id="KW-1185">Reference proteome</keyword>
<reference evidence="1 2" key="1">
    <citation type="submission" date="2023-12" db="EMBL/GenBank/DDBJ databases">
        <title>Whole genome sequencing of Paenibacillus phoenicis isolated from the Phoenix Mars Lander spacecraft assembly facility.</title>
        <authorList>
            <person name="Garcia A."/>
            <person name="Venkateswaran K."/>
        </authorList>
    </citation>
    <scope>NUCLEOTIDE SEQUENCE [LARGE SCALE GENOMIC DNA]</scope>
    <source>
        <strain evidence="1 2">3PO2SA</strain>
    </source>
</reference>
<sequence length="56" mass="6432">MERMNTVAPKFSRDQVKAFIKDNDLKTMADVQSALKELFADTLPEMLISIFNDIIQ</sequence>
<evidence type="ECO:0000313" key="1">
    <source>
        <dbReference type="EMBL" id="MEA3571662.1"/>
    </source>
</evidence>
<name>A0ABU5PPB5_9BACL</name>
<evidence type="ECO:0000313" key="2">
    <source>
        <dbReference type="Proteomes" id="UP001292216"/>
    </source>
</evidence>
<organism evidence="1 2">
    <name type="scientific">Paenibacillus phoenicis</name>
    <dbReference type="NCBI Taxonomy" id="554117"/>
    <lineage>
        <taxon>Bacteria</taxon>
        <taxon>Bacillati</taxon>
        <taxon>Bacillota</taxon>
        <taxon>Bacilli</taxon>
        <taxon>Bacillales</taxon>
        <taxon>Paenibacillaceae</taxon>
        <taxon>Paenibacillus</taxon>
    </lineage>
</organism>
<comment type="caution">
    <text evidence="1">The sequence shown here is derived from an EMBL/GenBank/DDBJ whole genome shotgun (WGS) entry which is preliminary data.</text>
</comment>
<accession>A0ABU5PPB5</accession>
<gene>
    <name evidence="1" type="ORF">U9M73_17070</name>
</gene>
<dbReference type="EMBL" id="JAYERP010000001">
    <property type="protein sequence ID" value="MEA3571662.1"/>
    <property type="molecule type" value="Genomic_DNA"/>
</dbReference>
<proteinExistence type="predicted"/>